<dbReference type="Proteomes" id="UP001623041">
    <property type="component" value="Unassembled WGS sequence"/>
</dbReference>
<evidence type="ECO:0000313" key="2">
    <source>
        <dbReference type="EMBL" id="MFK9091209.1"/>
    </source>
</evidence>
<protein>
    <submittedName>
        <fullName evidence="2">Nuclease-related domain-containing protein</fullName>
    </submittedName>
</protein>
<evidence type="ECO:0000259" key="1">
    <source>
        <dbReference type="PROSITE" id="PS50965"/>
    </source>
</evidence>
<dbReference type="InterPro" id="IPR011528">
    <property type="entry name" value="NERD"/>
</dbReference>
<dbReference type="EMBL" id="JBJHQH010000004">
    <property type="protein sequence ID" value="MFK9091209.1"/>
    <property type="molecule type" value="Genomic_DNA"/>
</dbReference>
<sequence>MAYKPRFEPPDLLKLRILDVRMKLSAEEHRYYLNKEKGFAGEVQFDLLTEQLQSECLILNDLQLEVDNTTFQLDTTIIYQETIYPFEVKNFEGDFIYKPDRLETTSGKRYKNPLDQLKRSKFLLTQLLQKLRVHFAIEGLVVFINPEFTLYEVPQDKPFIFPTQLPTLMKKLNALPSKLTNRHRILADKLVSLHQPKSLFSKVPAYDYGKLRKGVTCAVCKSFKVTVPAGERKLVCECGYVERLEDEVLRNVKEIKLLFPEKRVTTNIVHEWCGGVVSKKQINRILTKKFSRIGQGKFSYYVDD</sequence>
<dbReference type="RefSeq" id="WP_406579892.1">
    <property type="nucleotide sequence ID" value="NZ_JBJHQH010000004.1"/>
</dbReference>
<proteinExistence type="predicted"/>
<name>A0ABW8REJ2_9BACI</name>
<keyword evidence="3" id="KW-1185">Reference proteome</keyword>
<feature type="domain" description="NERD" evidence="1">
    <location>
        <begin position="37"/>
        <end position="150"/>
    </location>
</feature>
<comment type="caution">
    <text evidence="2">The sequence shown here is derived from an EMBL/GenBank/DDBJ whole genome shotgun (WGS) entry which is preliminary data.</text>
</comment>
<accession>A0ABW8REJ2</accession>
<gene>
    <name evidence="2" type="ORF">ACJEBI_06920</name>
</gene>
<dbReference type="PROSITE" id="PS50965">
    <property type="entry name" value="NERD"/>
    <property type="match status" value="1"/>
</dbReference>
<reference evidence="2 3" key="1">
    <citation type="submission" date="2024-11" db="EMBL/GenBank/DDBJ databases">
        <authorList>
            <person name="Lucas J.A."/>
        </authorList>
    </citation>
    <scope>NUCLEOTIDE SEQUENCE [LARGE SCALE GENOMIC DNA]</scope>
    <source>
        <strain evidence="2 3">Z 5.4</strain>
    </source>
</reference>
<evidence type="ECO:0000313" key="3">
    <source>
        <dbReference type="Proteomes" id="UP001623041"/>
    </source>
</evidence>
<organism evidence="2 3">
    <name type="scientific">Bacillus salipaludis</name>
    <dbReference type="NCBI Taxonomy" id="2547811"/>
    <lineage>
        <taxon>Bacteria</taxon>
        <taxon>Bacillati</taxon>
        <taxon>Bacillota</taxon>
        <taxon>Bacilli</taxon>
        <taxon>Bacillales</taxon>
        <taxon>Bacillaceae</taxon>
        <taxon>Bacillus</taxon>
    </lineage>
</organism>
<dbReference type="Pfam" id="PF08378">
    <property type="entry name" value="NERD"/>
    <property type="match status" value="1"/>
</dbReference>